<feature type="region of interest" description="Disordered" evidence="6">
    <location>
        <begin position="1"/>
        <end position="23"/>
    </location>
</feature>
<protein>
    <submittedName>
        <fullName evidence="8">SigE family RNA polymerase sigma factor</fullName>
    </submittedName>
</protein>
<dbReference type="Proteomes" id="UP000249616">
    <property type="component" value="Plasmid unnamed1"/>
</dbReference>
<dbReference type="GO" id="GO:0006352">
    <property type="term" value="P:DNA-templated transcription initiation"/>
    <property type="evidence" value="ECO:0007669"/>
    <property type="project" value="InterPro"/>
</dbReference>
<dbReference type="PANTHER" id="PTHR43133:SF50">
    <property type="entry name" value="ECF RNA POLYMERASE SIGMA FACTOR SIGM"/>
    <property type="match status" value="1"/>
</dbReference>
<dbReference type="KEGG" id="scad:DN051_42240"/>
<dbReference type="InterPro" id="IPR014284">
    <property type="entry name" value="RNA_pol_sigma-70_dom"/>
</dbReference>
<proteinExistence type="inferred from homology"/>
<comment type="similarity">
    <text evidence="1">Belongs to the sigma-70 factor family. ECF subfamily.</text>
</comment>
<dbReference type="InterPro" id="IPR013324">
    <property type="entry name" value="RNA_pol_sigma_r3/r4-like"/>
</dbReference>
<evidence type="ECO:0000256" key="5">
    <source>
        <dbReference type="ARBA" id="ARBA00023163"/>
    </source>
</evidence>
<dbReference type="SUPFAM" id="SSF88659">
    <property type="entry name" value="Sigma3 and sigma4 domains of RNA polymerase sigma factors"/>
    <property type="match status" value="1"/>
</dbReference>
<dbReference type="AlphaFoldDB" id="A0A2Z4JE77"/>
<dbReference type="InterPro" id="IPR013325">
    <property type="entry name" value="RNA_pol_sigma_r2"/>
</dbReference>
<keyword evidence="3" id="KW-0731">Sigma factor</keyword>
<keyword evidence="2" id="KW-0805">Transcription regulation</keyword>
<evidence type="ECO:0000313" key="9">
    <source>
        <dbReference type="Proteomes" id="UP000249616"/>
    </source>
</evidence>
<dbReference type="PANTHER" id="PTHR43133">
    <property type="entry name" value="RNA POLYMERASE ECF-TYPE SIGMA FACTO"/>
    <property type="match status" value="1"/>
</dbReference>
<keyword evidence="5" id="KW-0804">Transcription</keyword>
<evidence type="ECO:0000256" key="1">
    <source>
        <dbReference type="ARBA" id="ARBA00010641"/>
    </source>
</evidence>
<keyword evidence="9" id="KW-1185">Reference proteome</keyword>
<sequence length="162" mass="17765">MEQPAEVSRRPSAPQPPSPRDDFAAYTAHTWPWLLRAAHLLTGDPRAAEDLARGTLAETYARRRRIPRGDADFHVRRTLVRRHLRPPRRHPADAGQSSPLLRALAGLPARQRVVLVLRYGEGLSKSETAQVLGCSTGTVTSLLRRGLAALEDTFPSGAGARP</sequence>
<dbReference type="InterPro" id="IPR013249">
    <property type="entry name" value="RNA_pol_sigma70_r4_t2"/>
</dbReference>
<keyword evidence="4" id="KW-0238">DNA-binding</keyword>
<keyword evidence="8" id="KW-0614">Plasmid</keyword>
<evidence type="ECO:0000256" key="4">
    <source>
        <dbReference type="ARBA" id="ARBA00023125"/>
    </source>
</evidence>
<feature type="domain" description="RNA polymerase sigma factor 70 region 4 type 2" evidence="7">
    <location>
        <begin position="100"/>
        <end position="150"/>
    </location>
</feature>
<name>A0A2Z4JE77_9ACTN</name>
<dbReference type="InterPro" id="IPR039425">
    <property type="entry name" value="RNA_pol_sigma-70-like"/>
</dbReference>
<geneLocation type="plasmid" evidence="8 9">
    <name>unnamed1</name>
</geneLocation>
<dbReference type="Gene3D" id="1.10.10.10">
    <property type="entry name" value="Winged helix-like DNA-binding domain superfamily/Winged helix DNA-binding domain"/>
    <property type="match status" value="1"/>
</dbReference>
<organism evidence="8 9">
    <name type="scientific">Streptomyces cadmiisoli</name>
    <dbReference type="NCBI Taxonomy" id="2184053"/>
    <lineage>
        <taxon>Bacteria</taxon>
        <taxon>Bacillati</taxon>
        <taxon>Actinomycetota</taxon>
        <taxon>Actinomycetes</taxon>
        <taxon>Kitasatosporales</taxon>
        <taxon>Streptomycetaceae</taxon>
        <taxon>Streptomyces</taxon>
        <taxon>Streptomyces aurantiacus group</taxon>
    </lineage>
</organism>
<dbReference type="Pfam" id="PF08281">
    <property type="entry name" value="Sigma70_r4_2"/>
    <property type="match status" value="1"/>
</dbReference>
<dbReference type="InterPro" id="IPR036388">
    <property type="entry name" value="WH-like_DNA-bd_sf"/>
</dbReference>
<evidence type="ECO:0000256" key="6">
    <source>
        <dbReference type="SAM" id="MobiDB-lite"/>
    </source>
</evidence>
<dbReference type="GO" id="GO:0016987">
    <property type="term" value="F:sigma factor activity"/>
    <property type="evidence" value="ECO:0007669"/>
    <property type="project" value="UniProtKB-KW"/>
</dbReference>
<accession>A0A2Z4JE77</accession>
<evidence type="ECO:0000256" key="2">
    <source>
        <dbReference type="ARBA" id="ARBA00023015"/>
    </source>
</evidence>
<evidence type="ECO:0000256" key="3">
    <source>
        <dbReference type="ARBA" id="ARBA00023082"/>
    </source>
</evidence>
<dbReference type="EMBL" id="CP030074">
    <property type="protein sequence ID" value="AWW43220.1"/>
    <property type="molecule type" value="Genomic_DNA"/>
</dbReference>
<evidence type="ECO:0000259" key="7">
    <source>
        <dbReference type="Pfam" id="PF08281"/>
    </source>
</evidence>
<dbReference type="NCBIfam" id="TIGR02937">
    <property type="entry name" value="sigma70-ECF"/>
    <property type="match status" value="1"/>
</dbReference>
<evidence type="ECO:0000313" key="8">
    <source>
        <dbReference type="EMBL" id="AWW43220.1"/>
    </source>
</evidence>
<reference evidence="9" key="1">
    <citation type="submission" date="2018-06" db="EMBL/GenBank/DDBJ databases">
        <authorList>
            <person name="Li K."/>
        </authorList>
    </citation>
    <scope>NUCLEOTIDE SEQUENCE [LARGE SCALE GENOMIC DNA]</scope>
    <source>
        <strain evidence="9">ZFG47</strain>
        <plasmid evidence="9">unnamed1</plasmid>
    </source>
</reference>
<dbReference type="SUPFAM" id="SSF88946">
    <property type="entry name" value="Sigma2 domain of RNA polymerase sigma factors"/>
    <property type="match status" value="1"/>
</dbReference>
<dbReference type="GO" id="GO:0003677">
    <property type="term" value="F:DNA binding"/>
    <property type="evidence" value="ECO:0007669"/>
    <property type="project" value="UniProtKB-KW"/>
</dbReference>
<dbReference type="CDD" id="cd06171">
    <property type="entry name" value="Sigma70_r4"/>
    <property type="match status" value="1"/>
</dbReference>
<gene>
    <name evidence="8" type="ORF">DN051_42240</name>
</gene>